<evidence type="ECO:0000259" key="2">
    <source>
        <dbReference type="Pfam" id="PF13660"/>
    </source>
</evidence>
<reference evidence="3 4" key="1">
    <citation type="submission" date="2016-09" db="EMBL/GenBank/DDBJ databases">
        <title>Acidihalobacter prosperus V6 (DSM14174).</title>
        <authorList>
            <person name="Khaleque H.N."/>
            <person name="Ramsay J.P."/>
            <person name="Murphy R.J.T."/>
            <person name="Kaksonen A.H."/>
            <person name="Boxall N.J."/>
            <person name="Watkin E.L.J."/>
        </authorList>
    </citation>
    <scope>NUCLEOTIDE SEQUENCE [LARGE SCALE GENOMIC DNA]</scope>
    <source>
        <strain evidence="3 4">V6</strain>
    </source>
</reference>
<feature type="domain" description="MOFRL" evidence="1">
    <location>
        <begin position="300"/>
        <end position="404"/>
    </location>
</feature>
<dbReference type="PANTHER" id="PTHR12227">
    <property type="entry name" value="GLYCERATE KINASE"/>
    <property type="match status" value="1"/>
</dbReference>
<dbReference type="GO" id="GO:0005737">
    <property type="term" value="C:cytoplasm"/>
    <property type="evidence" value="ECO:0007669"/>
    <property type="project" value="TreeGrafter"/>
</dbReference>
<dbReference type="InterPro" id="IPR037035">
    <property type="entry name" value="GK-like_C_sf"/>
</dbReference>
<accession>A0A1D8KC66</accession>
<dbReference type="InterPro" id="IPR007835">
    <property type="entry name" value="MOFRL"/>
</dbReference>
<dbReference type="Gene3D" id="3.40.50.10180">
    <property type="entry name" value="Glycerate kinase, MOFRL-like N-terminal domain"/>
    <property type="match status" value="1"/>
</dbReference>
<evidence type="ECO:0008006" key="5">
    <source>
        <dbReference type="Google" id="ProtNLM"/>
    </source>
</evidence>
<protein>
    <recommendedName>
        <fullName evidence="5">Hydroxypyruvate reductase</fullName>
    </recommendedName>
</protein>
<dbReference type="GO" id="GO:0008887">
    <property type="term" value="F:glycerate kinase activity"/>
    <property type="evidence" value="ECO:0007669"/>
    <property type="project" value="InterPro"/>
</dbReference>
<dbReference type="Proteomes" id="UP000095342">
    <property type="component" value="Chromosome"/>
</dbReference>
<dbReference type="SUPFAM" id="SSF82544">
    <property type="entry name" value="GckA/TtuD-like"/>
    <property type="match status" value="1"/>
</dbReference>
<dbReference type="PANTHER" id="PTHR12227:SF0">
    <property type="entry name" value="GLYCERATE KINASE"/>
    <property type="match status" value="1"/>
</dbReference>
<dbReference type="AlphaFoldDB" id="A0A1D8KC66"/>
<keyword evidence="4" id="KW-1185">Reference proteome</keyword>
<dbReference type="InterPro" id="IPR039760">
    <property type="entry name" value="MOFRL_protein"/>
</dbReference>
<name>A0A1D8KC66_9GAMM</name>
<dbReference type="Pfam" id="PF13660">
    <property type="entry name" value="DUF4147"/>
    <property type="match status" value="1"/>
</dbReference>
<dbReference type="InterPro" id="IPR038614">
    <property type="entry name" value="GK_N_sf"/>
</dbReference>
<dbReference type="EMBL" id="CP017448">
    <property type="protein sequence ID" value="AOV18558.1"/>
    <property type="molecule type" value="Genomic_DNA"/>
</dbReference>
<dbReference type="Pfam" id="PF05161">
    <property type="entry name" value="MOFRL"/>
    <property type="match status" value="1"/>
</dbReference>
<dbReference type="KEGG" id="aaeo:BJI67_10080"/>
<evidence type="ECO:0000259" key="1">
    <source>
        <dbReference type="Pfam" id="PF05161"/>
    </source>
</evidence>
<proteinExistence type="predicted"/>
<organism evidence="3 4">
    <name type="scientific">Acidihalobacter aeolianus</name>
    <dbReference type="NCBI Taxonomy" id="2792603"/>
    <lineage>
        <taxon>Bacteria</taxon>
        <taxon>Pseudomonadati</taxon>
        <taxon>Pseudomonadota</taxon>
        <taxon>Gammaproteobacteria</taxon>
        <taxon>Chromatiales</taxon>
        <taxon>Ectothiorhodospiraceae</taxon>
        <taxon>Acidihalobacter</taxon>
    </lineage>
</organism>
<evidence type="ECO:0000313" key="4">
    <source>
        <dbReference type="Proteomes" id="UP000095342"/>
    </source>
</evidence>
<evidence type="ECO:0000313" key="3">
    <source>
        <dbReference type="EMBL" id="AOV18558.1"/>
    </source>
</evidence>
<gene>
    <name evidence="3" type="ORF">BJI67_10080</name>
</gene>
<sequence>MWRAVLADIDPRQLLLSIYRKALAAVEGGHAVERWLRTHPPDTGPWHLVAVGKAAEAMTIGALAVLGDAVHSGLVITKSGHLSGALGNDGRFAMMYAEHPWPGEGSLQAGDALLDFIETAPVDGRLLFLISGGASSLVEVPVAGVDLAFLRRATDWLLASGQPIDEVNRVRQRLSRIKGGGLRRQLGGRDALALVVSDVPGDDPRAIGSGLLAEPLPGSVGGLPDWLAERLASTPADLAGLPAVPHYLVASLQHALDAARRAALETGYPVSMWPHLLAGDAGLAGREIATSLRHAPPGFLIGGGETTVMLPDAPGHGGRNQHFALAAATVLDGQDDCWLLAAGTDGTDGPTSDAGALVDGGSIERGCAGGLDPDVALERADAGSFLAVSGDLISTGPTGTNVMDLVIGLCVGSVMPANAGSDQKESVE</sequence>
<dbReference type="Gene3D" id="3.40.1480.10">
    <property type="entry name" value="MOFRL domain"/>
    <property type="match status" value="1"/>
</dbReference>
<feature type="domain" description="MOFRL-associated" evidence="2">
    <location>
        <begin position="15"/>
        <end position="212"/>
    </location>
</feature>
<dbReference type="InterPro" id="IPR025286">
    <property type="entry name" value="MOFRL_assoc_dom"/>
</dbReference>